<organism evidence="1 2">
    <name type="scientific">Candidatus Corynebacterium gallistercoris</name>
    <dbReference type="NCBI Taxonomy" id="2838530"/>
    <lineage>
        <taxon>Bacteria</taxon>
        <taxon>Bacillati</taxon>
        <taxon>Actinomycetota</taxon>
        <taxon>Actinomycetes</taxon>
        <taxon>Mycobacteriales</taxon>
        <taxon>Corynebacteriaceae</taxon>
        <taxon>Corynebacterium</taxon>
    </lineage>
</organism>
<comment type="caution">
    <text evidence="1">The sequence shown here is derived from an EMBL/GenBank/DDBJ whole genome shotgun (WGS) entry which is preliminary data.</text>
</comment>
<evidence type="ECO:0000313" key="2">
    <source>
        <dbReference type="Proteomes" id="UP000824189"/>
    </source>
</evidence>
<reference evidence="1" key="1">
    <citation type="journal article" date="2021" name="PeerJ">
        <title>Extensive microbial diversity within the chicken gut microbiome revealed by metagenomics and culture.</title>
        <authorList>
            <person name="Gilroy R."/>
            <person name="Ravi A."/>
            <person name="Getino M."/>
            <person name="Pursley I."/>
            <person name="Horton D.L."/>
            <person name="Alikhan N.F."/>
            <person name="Baker D."/>
            <person name="Gharbi K."/>
            <person name="Hall N."/>
            <person name="Watson M."/>
            <person name="Adriaenssens E.M."/>
            <person name="Foster-Nyarko E."/>
            <person name="Jarju S."/>
            <person name="Secka A."/>
            <person name="Antonio M."/>
            <person name="Oren A."/>
            <person name="Chaudhuri R.R."/>
            <person name="La Ragione R."/>
            <person name="Hildebrand F."/>
            <person name="Pallen M.J."/>
        </authorList>
    </citation>
    <scope>NUCLEOTIDE SEQUENCE</scope>
    <source>
        <strain evidence="1">4376</strain>
    </source>
</reference>
<dbReference type="AlphaFoldDB" id="A0A9D1S0G0"/>
<dbReference type="Proteomes" id="UP000824189">
    <property type="component" value="Unassembled WGS sequence"/>
</dbReference>
<dbReference type="EMBL" id="DXFZ01000121">
    <property type="protein sequence ID" value="HIW96845.1"/>
    <property type="molecule type" value="Genomic_DNA"/>
</dbReference>
<reference evidence="1" key="2">
    <citation type="submission" date="2021-04" db="EMBL/GenBank/DDBJ databases">
        <authorList>
            <person name="Gilroy R."/>
        </authorList>
    </citation>
    <scope>NUCLEOTIDE SEQUENCE</scope>
    <source>
        <strain evidence="1">4376</strain>
    </source>
</reference>
<gene>
    <name evidence="1" type="ORF">H9867_10290</name>
</gene>
<name>A0A9D1S0G0_9CORY</name>
<protein>
    <submittedName>
        <fullName evidence="1">Uncharacterized protein</fullName>
    </submittedName>
</protein>
<sequence length="93" mass="10333">MATGRPRKFCCAACRQRAYEQRQQLKGTGIPADAVIMPQEVAARFQDELFELRCAAEDILTAAREGEPAEEIAELADEVVGLAKRLEKIRGQQ</sequence>
<proteinExistence type="predicted"/>
<evidence type="ECO:0000313" key="1">
    <source>
        <dbReference type="EMBL" id="HIW96845.1"/>
    </source>
</evidence>
<accession>A0A9D1S0G0</accession>